<evidence type="ECO:0000313" key="7">
    <source>
        <dbReference type="Proteomes" id="UP000602284"/>
    </source>
</evidence>
<proteinExistence type="predicted"/>
<evidence type="ECO:0000313" key="6">
    <source>
        <dbReference type="EMBL" id="MBL0386934.1"/>
    </source>
</evidence>
<comment type="caution">
    <text evidence="6">The sequence shown here is derived from an EMBL/GenBank/DDBJ whole genome shotgun (WGS) entry which is preliminary data.</text>
</comment>
<dbReference type="NCBIfam" id="NF033679">
    <property type="entry name" value="DNRLRE_dom"/>
    <property type="match status" value="1"/>
</dbReference>
<feature type="region of interest" description="Disordered" evidence="2">
    <location>
        <begin position="156"/>
        <end position="176"/>
    </location>
</feature>
<feature type="compositionally biased region" description="Low complexity" evidence="2">
    <location>
        <begin position="269"/>
        <end position="284"/>
    </location>
</feature>
<dbReference type="NCBIfam" id="TIGR03696">
    <property type="entry name" value="Rhs_assc_core"/>
    <property type="match status" value="1"/>
</dbReference>
<dbReference type="Gene3D" id="2.180.10.10">
    <property type="entry name" value="RHS repeat-associated core"/>
    <property type="match status" value="2"/>
</dbReference>
<name>A0ABS1J9I3_9BACL</name>
<evidence type="ECO:0000256" key="2">
    <source>
        <dbReference type="SAM" id="MobiDB-lite"/>
    </source>
</evidence>
<evidence type="ECO:0000259" key="5">
    <source>
        <dbReference type="Pfam" id="PF25023"/>
    </source>
</evidence>
<evidence type="ECO:0000256" key="1">
    <source>
        <dbReference type="ARBA" id="ARBA00022737"/>
    </source>
</evidence>
<keyword evidence="3" id="KW-0732">Signal</keyword>
<feature type="region of interest" description="Disordered" evidence="2">
    <location>
        <begin position="68"/>
        <end position="102"/>
    </location>
</feature>
<feature type="domain" description="Teneurin-like YD-shell" evidence="5">
    <location>
        <begin position="863"/>
        <end position="983"/>
    </location>
</feature>
<dbReference type="Pfam" id="PF05593">
    <property type="entry name" value="RHS_repeat"/>
    <property type="match status" value="1"/>
</dbReference>
<dbReference type="Gene3D" id="2.60.120.260">
    <property type="entry name" value="Galactose-binding domain-like"/>
    <property type="match status" value="3"/>
</dbReference>
<feature type="chain" id="PRO_5046267436" evidence="3">
    <location>
        <begin position="30"/>
        <end position="2403"/>
    </location>
</feature>
<sequence>MIHPMFRKLTTLFVVFAVISTTVSTPIQADEIPIHPVDTLSGGTTTATHQPTNASATDLSELAKQNNTSTLNKTQTTTSSSQTVDQNSEAVHLPSEPSPNSISKIMIVSTPTKPSVAAVHAAIQTATEPTDNVKTTAKVTSTSVSADTTAILHAMSSTSKTTETTSSNISETAVTTPVTQSATSTVTAVGTATEKREVASFTSQSETTAITAPEPSNTIGDDQESSMPTDSSKPITTPMSQSSTYTVMETEPSKTVSTVKENTKLDASATLPTTQSQTVTTPATNDNLDTHHVEPYTDSTSKTVHVIDSETNLNTNKTTETRTVQETKQTTGHEIEKLRTRNTKTFENSDGTYTQRVYLDPIHYQDQATGNWKEIDSSLEVRNDGTYHNKSNNFDVSLPDKSKGGQTQFSANGASVTFQPVFTDEVNGTLSKNNKLTFTDATKDTDLSYEITPTSLKESLTLKKAPGTNTFTFNLNLNGLNYKEQPDGTVAIFKGHSSDPSFFLDKPFMYDANDQLSNGVTYKFRKDAQGNQLLDLIADPAWLQDPKRLYPVVIDPSFSTTSTQYFNSMVASQFPNGYDENNVTFDKYQTMLIGSSVNKGTTRPLLKFILPGLPTGAVITNATLNLDNVGYQSDLNPQQTPTIEVHRVTSYWDSHAVSWNNQPSIGGVDGSYLVTNQSIPYPWTIPVTSLVQDWYNGVQPNYGVELRYKNETDVVRSFLAAADTEDPNDHPFLSISFTIDGKGDEPYWTLDGPVNMGNMNLVLPVTDINYPGQQTPVSFTRTYNSRSKASGVLGYGWSTPMDMRLYAPTTGVARLVGSTGTTYYFSQDINGNYTSPDGLYLKLNVSGSTATLTTADKSVFTFNQVPNSSIRQFELSKATDIAGNGLTYGYNAQNQVTSISDGANHAITLSYNSNGLIESATDPSTRVWYYGYDSNLNLFKVTLPYSDPNGRLITYSYDNNHNLTSMKTPDGRISYVNYTTDPGDPTSFRLTSINPTNIIANGNFEVSSGGNNLPDHFAFYEGYDNGTINKPTVLPFDLTAFKLDTDAYKNPSFYSVYTSDQYTVNKNATSYTLSGYIKAIQNSGTQTTVLSLLAYDANHNVIQEVQAARIAVTGSTTNNGTISDWQRKSITFAPSALPANTVYVSVRLAASSSSGSGSSWWDGIQLEESNSASRFISGDQYTNWPPTLQTAHYDAEGRKTLYTYNSDQNLNQTQVDPDNTNLKRINDWASNQMTSTKDPNGNTWTYQYDPVTGKLSYSKDGNGGTETFTYNNNADTLTHKTVTGTTLAYTYDILKNVLTAHNESGTSTSQIHDARGRLTSATNAVGMADNLLENSSFEQGLNGFIFNKGVNGTWGLDTTAASVGNRDFKINFAAASPSASTSVTSDPALVIVPSSAYLLAGDIKSVSQTGTQKTVLSVLAYNSANVEIGEVGKLEVDGTTEWRHVRTQIVPTDLPVGTSTLRLKMYGANDNGIGTSYFDAVQLQQYGVDTEYNLTDNSSFELPNSTATFPMDWSPSDSGTSKWENSGYTGNHAASITNATTMTGIRSTTFQPYNSTLSYTLTTLVKTTNLSGNVGRIRIGEYDANYNQIGVVDSNTLGGTTDWTMLTALLGAGQATPGTTYIRPVLVTDNATGTVYFDNVRLVSGSVGTTKYSYANGKDLSSTTDQMNHTTAYEYDNQGNVTKETDANNNATVRTYDPFTGQLATLTTANQDVTTFYQYDKDGHVTFLYDKTPNQVTTYNTTGITYNSRGQKANVTDGLSRVTDTYYTPNGLLESIYTPTGAYVAGTLPSTKSTVSYAYNSANQLTDKYLGSIDRYHFTYDKNGNILSIYDSVSKITYTALYDADNRLYKWSDGQGTLTYDLTSSGMIKGRSLTLPSVATPYSESLTFNVLDQLMNLKDINKLDNRVLYGENGNLSMLRYGNNIVESIDYDDAGHIVQVQNTSSTGAILSTFKYEYFENGWLKSSTSNSGKTSYTYTKDGQLLTETSPSGIVTSYSYIYDATKNPYGQMSQRQVKKTDGTTTTTTYTYDKGNQLLQAGSISYSYDNAGNVTKNGIYTYTWDDAGRMIQSVNTQTGEVATYLYDNLDRRVQETVGNKTTKFLYDGNSDHVLAEFENSVMTKYYTWGPLGLLGITTYDTNGAHPYYVVKNARGDIVELRNATGALVYTYTYDAWGALVNSTDLTNVNPYRYADYRYDSHDGLYYLMSRYYDPSVGRFLSKDAAYAKSSYAYAGYNPNNYVDPTGFHQEETGYGGGGSWLAIFMRTATPVAVKGMEFLYSEERLQEIGDAMHEESVLAETANKEITTLSQLAQRATPETMIKSLEKNSGWEKSIEPGGKVSGPATIFTNTNTGYKFRIHANPMEGKNPYFRAQNKGGGYLDENGLFPSNATKQELRDLTHFNYNLP</sequence>
<dbReference type="InterPro" id="IPR050708">
    <property type="entry name" value="T6SS_VgrG/RHS"/>
</dbReference>
<feature type="compositionally biased region" description="Low complexity" evidence="2">
    <location>
        <begin position="68"/>
        <end position="88"/>
    </location>
</feature>
<dbReference type="NCBIfam" id="TIGR01643">
    <property type="entry name" value="YD_repeat_2x"/>
    <property type="match status" value="2"/>
</dbReference>
<gene>
    <name evidence="6" type="ORF">JJB07_09735</name>
</gene>
<feature type="region of interest" description="Disordered" evidence="2">
    <location>
        <begin position="197"/>
        <end position="300"/>
    </location>
</feature>
<keyword evidence="7" id="KW-1185">Reference proteome</keyword>
<organism evidence="6 7">
    <name type="scientific">Tumebacillus amylolyticus</name>
    <dbReference type="NCBI Taxonomy" id="2801339"/>
    <lineage>
        <taxon>Bacteria</taxon>
        <taxon>Bacillati</taxon>
        <taxon>Bacillota</taxon>
        <taxon>Bacilli</taxon>
        <taxon>Bacillales</taxon>
        <taxon>Alicyclobacillaceae</taxon>
        <taxon>Tumebacillus</taxon>
    </lineage>
</organism>
<feature type="domain" description="Teneurin-like YD-shell" evidence="5">
    <location>
        <begin position="1967"/>
        <end position="2224"/>
    </location>
</feature>
<dbReference type="Pfam" id="PF25023">
    <property type="entry name" value="TEN_YD-shell"/>
    <property type="match status" value="2"/>
</dbReference>
<evidence type="ECO:0000256" key="3">
    <source>
        <dbReference type="SAM" id="SignalP"/>
    </source>
</evidence>
<feature type="signal peptide" evidence="3">
    <location>
        <begin position="1"/>
        <end position="29"/>
    </location>
</feature>
<dbReference type="InterPro" id="IPR022385">
    <property type="entry name" value="Rhs_assc_core"/>
</dbReference>
<dbReference type="Proteomes" id="UP000602284">
    <property type="component" value="Unassembled WGS sequence"/>
</dbReference>
<dbReference type="PANTHER" id="PTHR32305">
    <property type="match status" value="1"/>
</dbReference>
<dbReference type="InterPro" id="IPR006530">
    <property type="entry name" value="YD"/>
</dbReference>
<protein>
    <submittedName>
        <fullName evidence="6">DNRLRE domain-containing protein</fullName>
    </submittedName>
</protein>
<dbReference type="PANTHER" id="PTHR32305:SF17">
    <property type="entry name" value="TRNA NUCLEASE WAPA"/>
    <property type="match status" value="1"/>
</dbReference>
<dbReference type="EMBL" id="JAEQNB010000002">
    <property type="protein sequence ID" value="MBL0386934.1"/>
    <property type="molecule type" value="Genomic_DNA"/>
</dbReference>
<accession>A0ABS1J9I3</accession>
<dbReference type="RefSeq" id="WP_201634263.1">
    <property type="nucleotide sequence ID" value="NZ_JAEQNB010000002.1"/>
</dbReference>
<evidence type="ECO:0000259" key="4">
    <source>
        <dbReference type="Pfam" id="PF20148"/>
    </source>
</evidence>
<dbReference type="InterPro" id="IPR045351">
    <property type="entry name" value="DUF6531"/>
</dbReference>
<dbReference type="InterPro" id="IPR056823">
    <property type="entry name" value="TEN-like_YD-shell"/>
</dbReference>
<dbReference type="InterPro" id="IPR031325">
    <property type="entry name" value="RHS_repeat"/>
</dbReference>
<feature type="domain" description="DUF6531" evidence="4">
    <location>
        <begin position="753"/>
        <end position="825"/>
    </location>
</feature>
<dbReference type="Pfam" id="PF20148">
    <property type="entry name" value="DUF6531"/>
    <property type="match status" value="1"/>
</dbReference>
<keyword evidence="1" id="KW-0677">Repeat</keyword>
<reference evidence="6 7" key="1">
    <citation type="submission" date="2021-01" db="EMBL/GenBank/DDBJ databases">
        <title>Tumebacillus sp. strain ITR2 16S ribosomal RNA gene Genome sequencing and assembly.</title>
        <authorList>
            <person name="Kang M."/>
        </authorList>
    </citation>
    <scope>NUCLEOTIDE SEQUENCE [LARGE SCALE GENOMIC DNA]</scope>
    <source>
        <strain evidence="6 7">ITR2</strain>
    </source>
</reference>
<feature type="compositionally biased region" description="Polar residues" evidence="2">
    <location>
        <begin position="200"/>
        <end position="260"/>
    </location>
</feature>